<organism evidence="2 3">
    <name type="scientific">Rhizobium loti</name>
    <name type="common">Mesorhizobium loti</name>
    <dbReference type="NCBI Taxonomy" id="381"/>
    <lineage>
        <taxon>Bacteria</taxon>
        <taxon>Pseudomonadati</taxon>
        <taxon>Pseudomonadota</taxon>
        <taxon>Alphaproteobacteria</taxon>
        <taxon>Hyphomicrobiales</taxon>
        <taxon>Phyllobacteriaceae</taxon>
        <taxon>Mesorhizobium</taxon>
    </lineage>
</organism>
<dbReference type="InterPro" id="IPR053802">
    <property type="entry name" value="DUF6950"/>
</dbReference>
<dbReference type="RefSeq" id="WP_032929675.1">
    <property type="nucleotide sequence ID" value="NZ_LZTH01000045.1"/>
</dbReference>
<comment type="caution">
    <text evidence="2">The sequence shown here is derived from an EMBL/GenBank/DDBJ whole genome shotgun (WGS) entry which is preliminary data.</text>
</comment>
<accession>A0A1A5I8P8</accession>
<proteinExistence type="predicted"/>
<dbReference type="GeneID" id="66684810"/>
<feature type="domain" description="DUF6950" evidence="1">
    <location>
        <begin position="11"/>
        <end position="133"/>
    </location>
</feature>
<sequence length="135" mass="14760">MTLEEYIRLPHRWQWGYTDCTLFTADWVVAATGKDPGAESRGTYFDADGAAAILRASGGPERLVGAKLSALGFHRIQRPRDGDIGMVLAMTGFDAAGARVKEIPAIRFGPLWAVMSARGVMVKHLEWTGVAWRIA</sequence>
<evidence type="ECO:0000313" key="2">
    <source>
        <dbReference type="EMBL" id="OBP76844.1"/>
    </source>
</evidence>
<dbReference type="Proteomes" id="UP000093748">
    <property type="component" value="Unassembled WGS sequence"/>
</dbReference>
<protein>
    <recommendedName>
        <fullName evidence="1">DUF6950 domain-containing protein</fullName>
    </recommendedName>
</protein>
<dbReference type="Pfam" id="PF22262">
    <property type="entry name" value="DUF6950"/>
    <property type="match status" value="1"/>
</dbReference>
<dbReference type="EMBL" id="LZTJ01000012">
    <property type="protein sequence ID" value="OBP76844.1"/>
    <property type="molecule type" value="Genomic_DNA"/>
</dbReference>
<evidence type="ECO:0000313" key="3">
    <source>
        <dbReference type="Proteomes" id="UP000093748"/>
    </source>
</evidence>
<name>A0A1A5I8P8_RHILI</name>
<dbReference type="OrthoDB" id="6586924at2"/>
<evidence type="ECO:0000259" key="1">
    <source>
        <dbReference type="Pfam" id="PF22262"/>
    </source>
</evidence>
<dbReference type="AlphaFoldDB" id="A0A1A5I8P8"/>
<gene>
    <name evidence="2" type="ORF">BAE39_12245</name>
</gene>
<reference evidence="3" key="1">
    <citation type="submission" date="2016-06" db="EMBL/GenBank/DDBJ databases">
        <title>NZP2037 Pacbio-Illumina hybrid assembly.</title>
        <authorList>
            <person name="Ramsay J.P."/>
        </authorList>
    </citation>
    <scope>NUCLEOTIDE SEQUENCE [LARGE SCALE GENOMIC DNA]</scope>
    <source>
        <strain evidence="3">R7ANS::ICEMlSym2042</strain>
    </source>
</reference>